<name>A0ABW6IIQ5_9CYAN</name>
<dbReference type="Pfam" id="PF02875">
    <property type="entry name" value="Mur_ligase_C"/>
    <property type="match status" value="1"/>
</dbReference>
<keyword evidence="2 10" id="KW-0436">Ligase</keyword>
<keyword evidence="4 10" id="KW-0547">Nucleotide-binding</keyword>
<organism evidence="15 16">
    <name type="scientific">Almyronema epifaneia S1</name>
    <dbReference type="NCBI Taxonomy" id="2991925"/>
    <lineage>
        <taxon>Bacteria</taxon>
        <taxon>Bacillati</taxon>
        <taxon>Cyanobacteriota</taxon>
        <taxon>Cyanophyceae</taxon>
        <taxon>Nodosilineales</taxon>
        <taxon>Nodosilineaceae</taxon>
        <taxon>Almyronema</taxon>
        <taxon>Almyronema epifaneia</taxon>
    </lineage>
</organism>
<dbReference type="Pfam" id="PF08245">
    <property type="entry name" value="Mur_ligase_M"/>
    <property type="match status" value="1"/>
</dbReference>
<dbReference type="Gene3D" id="3.40.1390.10">
    <property type="entry name" value="MurE/MurF, N-terminal domain"/>
    <property type="match status" value="1"/>
</dbReference>
<dbReference type="PANTHER" id="PTHR43024">
    <property type="entry name" value="UDP-N-ACETYLMURAMOYL-TRIPEPTIDE--D-ALANYL-D-ALANINE LIGASE"/>
    <property type="match status" value="1"/>
</dbReference>
<dbReference type="SUPFAM" id="SSF53623">
    <property type="entry name" value="MurD-like peptide ligases, catalytic domain"/>
    <property type="match status" value="1"/>
</dbReference>
<feature type="domain" description="Mur ligase C-terminal" evidence="13">
    <location>
        <begin position="336"/>
        <end position="446"/>
    </location>
</feature>
<evidence type="ECO:0000256" key="8">
    <source>
        <dbReference type="ARBA" id="ARBA00023306"/>
    </source>
</evidence>
<evidence type="ECO:0000256" key="3">
    <source>
        <dbReference type="ARBA" id="ARBA00022618"/>
    </source>
</evidence>
<evidence type="ECO:0000256" key="6">
    <source>
        <dbReference type="ARBA" id="ARBA00022960"/>
    </source>
</evidence>
<dbReference type="InterPro" id="IPR036565">
    <property type="entry name" value="Mur-like_cat_sf"/>
</dbReference>
<evidence type="ECO:0000256" key="4">
    <source>
        <dbReference type="ARBA" id="ARBA00022741"/>
    </source>
</evidence>
<sequence length="463" mass="49353">MKTVVLEADEIMGGQISLVDVAAAINARWNRAIAKPDTFLTAIVTDTRELVPGSLFVALVGERFDGHQFVAAAIAAGAVAAVVNETAAISETSYPLLRVADTLVAYQQLGRWWRERANAKIIAITGSVGKTTTKELIAAALATQGSVLKTQANYNNEIGVPKTLLSLEPSHQFGVIEMGMRAAGEIALLSRLAQPDIAVITNVGTAHIGRLGSEQAIAQAKCELLAELPATSVAILNDDNERLIKTAATVWQGRQITYGLTGGTVQGHLIDATTLMVEGVRLPLPLPGQHNALNYLAAIAVMQALGLDWRSLAKGITVTLPSGRARRRAIAADIWLLDETYNAGVESMTAALHLLAETPGKRHIAVLGTMKELGARSPEFHHQIGQVVKQLQLDHLFILADPVEADALAAGAAPVPSEKFNTHADLLERLQGFLEKGDRLLLKASRAVALDQIADQLCCQSDE</sequence>
<evidence type="ECO:0000256" key="5">
    <source>
        <dbReference type="ARBA" id="ARBA00022840"/>
    </source>
</evidence>
<dbReference type="EC" id="6.3.2.10" evidence="10 11"/>
<dbReference type="InterPro" id="IPR036615">
    <property type="entry name" value="Mur_ligase_C_dom_sf"/>
</dbReference>
<dbReference type="PANTHER" id="PTHR43024:SF1">
    <property type="entry name" value="UDP-N-ACETYLMURAMOYL-TRIPEPTIDE--D-ALANYL-D-ALANINE LIGASE"/>
    <property type="match status" value="1"/>
</dbReference>
<dbReference type="InterPro" id="IPR035911">
    <property type="entry name" value="MurE/MurF_N"/>
</dbReference>
<comment type="pathway">
    <text evidence="10 11">Cell wall biogenesis; peptidoglycan biosynthesis.</text>
</comment>
<evidence type="ECO:0000313" key="16">
    <source>
        <dbReference type="Proteomes" id="UP001600165"/>
    </source>
</evidence>
<protein>
    <recommendedName>
        <fullName evidence="10 11">UDP-N-acetylmuramoyl-tripeptide--D-alanyl-D-alanine ligase</fullName>
        <ecNumber evidence="10 11">6.3.2.10</ecNumber>
    </recommendedName>
    <alternativeName>
        <fullName evidence="10">D-alanyl-D-alanine-adding enzyme</fullName>
    </alternativeName>
</protein>
<comment type="catalytic activity">
    <reaction evidence="10 11">
        <text>D-alanyl-D-alanine + UDP-N-acetyl-alpha-D-muramoyl-L-alanyl-gamma-D-glutamyl-meso-2,6-diaminopimelate + ATP = UDP-N-acetyl-alpha-D-muramoyl-L-alanyl-gamma-D-glutamyl-meso-2,6-diaminopimeloyl-D-alanyl-D-alanine + ADP + phosphate + H(+)</text>
        <dbReference type="Rhea" id="RHEA:28374"/>
        <dbReference type="ChEBI" id="CHEBI:15378"/>
        <dbReference type="ChEBI" id="CHEBI:30616"/>
        <dbReference type="ChEBI" id="CHEBI:43474"/>
        <dbReference type="ChEBI" id="CHEBI:57822"/>
        <dbReference type="ChEBI" id="CHEBI:61386"/>
        <dbReference type="ChEBI" id="CHEBI:83905"/>
        <dbReference type="ChEBI" id="CHEBI:456216"/>
        <dbReference type="EC" id="6.3.2.10"/>
    </reaction>
</comment>
<dbReference type="Gene3D" id="3.40.1190.10">
    <property type="entry name" value="Mur-like, catalytic domain"/>
    <property type="match status" value="1"/>
</dbReference>
<evidence type="ECO:0000256" key="9">
    <source>
        <dbReference type="ARBA" id="ARBA00023316"/>
    </source>
</evidence>
<comment type="similarity">
    <text evidence="10">Belongs to the MurCDEF family. MurF subfamily.</text>
</comment>
<keyword evidence="16" id="KW-1185">Reference proteome</keyword>
<keyword evidence="6 10" id="KW-0133">Cell shape</keyword>
<dbReference type="RefSeq" id="WP_377967493.1">
    <property type="nucleotide sequence ID" value="NZ_JBHZOL010000099.1"/>
</dbReference>
<evidence type="ECO:0000256" key="11">
    <source>
        <dbReference type="RuleBase" id="RU004136"/>
    </source>
</evidence>
<evidence type="ECO:0000259" key="13">
    <source>
        <dbReference type="Pfam" id="PF02875"/>
    </source>
</evidence>
<dbReference type="Proteomes" id="UP001600165">
    <property type="component" value="Unassembled WGS sequence"/>
</dbReference>
<reference evidence="15 16" key="1">
    <citation type="submission" date="2024-10" db="EMBL/GenBank/DDBJ databases">
        <authorList>
            <person name="Ratan Roy A."/>
            <person name="Morales Sandoval P.H."/>
            <person name="De Los Santos Villalobos S."/>
            <person name="Chakraborty S."/>
            <person name="Mukherjee J."/>
        </authorList>
    </citation>
    <scope>NUCLEOTIDE SEQUENCE [LARGE SCALE GENOMIC DNA]</scope>
    <source>
        <strain evidence="15 16">S1</strain>
    </source>
</reference>
<keyword evidence="1 10" id="KW-0963">Cytoplasm</keyword>
<keyword evidence="7 10" id="KW-0573">Peptidoglycan synthesis</keyword>
<dbReference type="HAMAP" id="MF_02019">
    <property type="entry name" value="MurF"/>
    <property type="match status" value="1"/>
</dbReference>
<evidence type="ECO:0000256" key="1">
    <source>
        <dbReference type="ARBA" id="ARBA00022490"/>
    </source>
</evidence>
<feature type="binding site" evidence="10">
    <location>
        <begin position="126"/>
        <end position="132"/>
    </location>
    <ligand>
        <name>ATP</name>
        <dbReference type="ChEBI" id="CHEBI:30616"/>
    </ligand>
</feature>
<dbReference type="NCBIfam" id="TIGR01143">
    <property type="entry name" value="murF"/>
    <property type="match status" value="1"/>
</dbReference>
<dbReference type="InterPro" id="IPR000713">
    <property type="entry name" value="Mur_ligase_N"/>
</dbReference>
<comment type="caution">
    <text evidence="15">The sequence shown here is derived from an EMBL/GenBank/DDBJ whole genome shotgun (WGS) entry which is preliminary data.</text>
</comment>
<dbReference type="Gene3D" id="3.90.190.20">
    <property type="entry name" value="Mur ligase, C-terminal domain"/>
    <property type="match status" value="1"/>
</dbReference>
<dbReference type="SUPFAM" id="SSF63418">
    <property type="entry name" value="MurE/MurF N-terminal domain"/>
    <property type="match status" value="1"/>
</dbReference>
<dbReference type="InterPro" id="IPR005863">
    <property type="entry name" value="UDP-N-AcMur_synth"/>
</dbReference>
<keyword evidence="5 10" id="KW-0067">ATP-binding</keyword>
<keyword evidence="9 10" id="KW-0961">Cell wall biogenesis/degradation</keyword>
<evidence type="ECO:0000256" key="2">
    <source>
        <dbReference type="ARBA" id="ARBA00022598"/>
    </source>
</evidence>
<feature type="domain" description="Mur ligase N-terminal catalytic" evidence="12">
    <location>
        <begin position="42"/>
        <end position="112"/>
    </location>
</feature>
<comment type="function">
    <text evidence="10 11">Involved in cell wall formation. Catalyzes the final step in the synthesis of UDP-N-acetylmuramoyl-pentapeptide, the precursor of murein.</text>
</comment>
<dbReference type="EMBL" id="JBHZOL010000099">
    <property type="protein sequence ID" value="MFE4108103.1"/>
    <property type="molecule type" value="Genomic_DNA"/>
</dbReference>
<dbReference type="GO" id="GO:0047480">
    <property type="term" value="F:UDP-N-acetylmuramoyl-tripeptide-D-alanyl-D-alanine ligase activity"/>
    <property type="evidence" value="ECO:0007669"/>
    <property type="project" value="UniProtKB-EC"/>
</dbReference>
<accession>A0ABW6IIQ5</accession>
<keyword evidence="8 10" id="KW-0131">Cell cycle</keyword>
<dbReference type="Pfam" id="PF01225">
    <property type="entry name" value="Mur_ligase"/>
    <property type="match status" value="1"/>
</dbReference>
<dbReference type="SUPFAM" id="SSF53244">
    <property type="entry name" value="MurD-like peptide ligases, peptide-binding domain"/>
    <property type="match status" value="1"/>
</dbReference>
<dbReference type="InterPro" id="IPR051046">
    <property type="entry name" value="MurCDEF_CellWall_CoF430Synth"/>
</dbReference>
<evidence type="ECO:0000256" key="10">
    <source>
        <dbReference type="HAMAP-Rule" id="MF_02019"/>
    </source>
</evidence>
<gene>
    <name evidence="10 15" type="primary">murF</name>
    <name evidence="15" type="ORF">ACFVKH_17610</name>
</gene>
<proteinExistence type="inferred from homology"/>
<evidence type="ECO:0000259" key="14">
    <source>
        <dbReference type="Pfam" id="PF08245"/>
    </source>
</evidence>
<dbReference type="InterPro" id="IPR013221">
    <property type="entry name" value="Mur_ligase_cen"/>
</dbReference>
<evidence type="ECO:0000313" key="15">
    <source>
        <dbReference type="EMBL" id="MFE4108103.1"/>
    </source>
</evidence>
<feature type="domain" description="Mur ligase central" evidence="14">
    <location>
        <begin position="124"/>
        <end position="301"/>
    </location>
</feature>
<keyword evidence="3 10" id="KW-0132">Cell division</keyword>
<comment type="subcellular location">
    <subcellularLocation>
        <location evidence="10 11">Cytoplasm</location>
    </subcellularLocation>
</comment>
<evidence type="ECO:0000259" key="12">
    <source>
        <dbReference type="Pfam" id="PF01225"/>
    </source>
</evidence>
<evidence type="ECO:0000256" key="7">
    <source>
        <dbReference type="ARBA" id="ARBA00022984"/>
    </source>
</evidence>
<dbReference type="InterPro" id="IPR004101">
    <property type="entry name" value="Mur_ligase_C"/>
</dbReference>